<dbReference type="EMBL" id="JACEIK010001160">
    <property type="protein sequence ID" value="MCD7466634.1"/>
    <property type="molecule type" value="Genomic_DNA"/>
</dbReference>
<sequence length="105" mass="12428">MSVDEFSEDFGEGMERYYRGKVRGDKLRRRWGSNGELMCWGEVERWERGKYREVERLDVRKTKKNRAAQESIWGQFTTSQLAIDQQFANWIGDPPVSCRLGPQCF</sequence>
<evidence type="ECO:0000313" key="1">
    <source>
        <dbReference type="EMBL" id="MCD7466634.1"/>
    </source>
</evidence>
<gene>
    <name evidence="1" type="ORF">HAX54_003541</name>
</gene>
<name>A0ABS8T5H4_DATST</name>
<feature type="non-terminal residue" evidence="1">
    <location>
        <position position="105"/>
    </location>
</feature>
<keyword evidence="2" id="KW-1185">Reference proteome</keyword>
<protein>
    <submittedName>
        <fullName evidence="1">Uncharacterized protein</fullName>
    </submittedName>
</protein>
<reference evidence="1 2" key="1">
    <citation type="journal article" date="2021" name="BMC Genomics">
        <title>Datura genome reveals duplications of psychoactive alkaloid biosynthetic genes and high mutation rate following tissue culture.</title>
        <authorList>
            <person name="Rajewski A."/>
            <person name="Carter-House D."/>
            <person name="Stajich J."/>
            <person name="Litt A."/>
        </authorList>
    </citation>
    <scope>NUCLEOTIDE SEQUENCE [LARGE SCALE GENOMIC DNA]</scope>
    <source>
        <strain evidence="1">AR-01</strain>
    </source>
</reference>
<dbReference type="Proteomes" id="UP000823775">
    <property type="component" value="Unassembled WGS sequence"/>
</dbReference>
<accession>A0ABS8T5H4</accession>
<evidence type="ECO:0000313" key="2">
    <source>
        <dbReference type="Proteomes" id="UP000823775"/>
    </source>
</evidence>
<comment type="caution">
    <text evidence="1">The sequence shown here is derived from an EMBL/GenBank/DDBJ whole genome shotgun (WGS) entry which is preliminary data.</text>
</comment>
<organism evidence="1 2">
    <name type="scientific">Datura stramonium</name>
    <name type="common">Jimsonweed</name>
    <name type="synonym">Common thornapple</name>
    <dbReference type="NCBI Taxonomy" id="4076"/>
    <lineage>
        <taxon>Eukaryota</taxon>
        <taxon>Viridiplantae</taxon>
        <taxon>Streptophyta</taxon>
        <taxon>Embryophyta</taxon>
        <taxon>Tracheophyta</taxon>
        <taxon>Spermatophyta</taxon>
        <taxon>Magnoliopsida</taxon>
        <taxon>eudicotyledons</taxon>
        <taxon>Gunneridae</taxon>
        <taxon>Pentapetalae</taxon>
        <taxon>asterids</taxon>
        <taxon>lamiids</taxon>
        <taxon>Solanales</taxon>
        <taxon>Solanaceae</taxon>
        <taxon>Solanoideae</taxon>
        <taxon>Datureae</taxon>
        <taxon>Datura</taxon>
    </lineage>
</organism>
<proteinExistence type="predicted"/>